<proteinExistence type="predicted"/>
<feature type="domain" description="HTH rpiR-type" evidence="4">
    <location>
        <begin position="3"/>
        <end position="79"/>
    </location>
</feature>
<dbReference type="InterPro" id="IPR009057">
    <property type="entry name" value="Homeodomain-like_sf"/>
</dbReference>
<dbReference type="EMBL" id="JBHSFW010000006">
    <property type="protein sequence ID" value="MFC4619224.1"/>
    <property type="molecule type" value="Genomic_DNA"/>
</dbReference>
<dbReference type="PANTHER" id="PTHR30514:SF10">
    <property type="entry name" value="MURR_RPIR FAMILY TRANSCRIPTIONAL REGULATOR"/>
    <property type="match status" value="1"/>
</dbReference>
<sequence>MLQGGLSRIKESLGAINPSERNAAQFILDHPEEMVGMTVSELAKASRSSQSAIIRLCKSLGLKGYQDLKLRIAGDLQTDRWSGEEYREISKESDIKTIITSVSNNNIYSIHETLKVLEPAKIQDAVDLLEKAGRIDFYGTGASQLIAQDAQHKFMRINKACTAYIDQHLQLTSAATLTKEDVAVALSNSGETIQVIECIKAAKERGAKTIGITRYGSNTLGKLVDVHLETLSTESDIRSAATSSRIVQLNVIDILYIAIVGRSYDESLEHLNRSRTAIKKSFRV</sequence>
<dbReference type="RefSeq" id="WP_376846319.1">
    <property type="nucleotide sequence ID" value="NZ_JBHSFW010000006.1"/>
</dbReference>
<keyword evidence="3" id="KW-0804">Transcription</keyword>
<evidence type="ECO:0000256" key="3">
    <source>
        <dbReference type="ARBA" id="ARBA00023163"/>
    </source>
</evidence>
<name>A0ABV9GNS6_9BACL</name>
<protein>
    <submittedName>
        <fullName evidence="6">MurR/RpiR family transcriptional regulator</fullName>
    </submittedName>
</protein>
<feature type="domain" description="SIS" evidence="5">
    <location>
        <begin position="125"/>
        <end position="265"/>
    </location>
</feature>
<dbReference type="InterPro" id="IPR001347">
    <property type="entry name" value="SIS_dom"/>
</dbReference>
<evidence type="ECO:0000313" key="6">
    <source>
        <dbReference type="EMBL" id="MFC4619224.1"/>
    </source>
</evidence>
<dbReference type="Pfam" id="PF01380">
    <property type="entry name" value="SIS"/>
    <property type="match status" value="1"/>
</dbReference>
<dbReference type="SUPFAM" id="SSF46689">
    <property type="entry name" value="Homeodomain-like"/>
    <property type="match status" value="1"/>
</dbReference>
<dbReference type="Gene3D" id="3.40.50.10490">
    <property type="entry name" value="Glucose-6-phosphate isomerase like protein, domain 1"/>
    <property type="match status" value="1"/>
</dbReference>
<dbReference type="InterPro" id="IPR036388">
    <property type="entry name" value="WH-like_DNA-bd_sf"/>
</dbReference>
<comment type="caution">
    <text evidence="6">The sequence shown here is derived from an EMBL/GenBank/DDBJ whole genome shotgun (WGS) entry which is preliminary data.</text>
</comment>
<evidence type="ECO:0000256" key="1">
    <source>
        <dbReference type="ARBA" id="ARBA00023015"/>
    </source>
</evidence>
<evidence type="ECO:0000313" key="7">
    <source>
        <dbReference type="Proteomes" id="UP001596022"/>
    </source>
</evidence>
<organism evidence="6 7">
    <name type="scientific">Camelliibacillus cellulosilyticus</name>
    <dbReference type="NCBI Taxonomy" id="2174486"/>
    <lineage>
        <taxon>Bacteria</taxon>
        <taxon>Bacillati</taxon>
        <taxon>Bacillota</taxon>
        <taxon>Bacilli</taxon>
        <taxon>Bacillales</taxon>
        <taxon>Sporolactobacillaceae</taxon>
        <taxon>Camelliibacillus</taxon>
    </lineage>
</organism>
<dbReference type="PROSITE" id="PS51464">
    <property type="entry name" value="SIS"/>
    <property type="match status" value="1"/>
</dbReference>
<dbReference type="InterPro" id="IPR000281">
    <property type="entry name" value="HTH_RpiR"/>
</dbReference>
<reference evidence="7" key="1">
    <citation type="journal article" date="2019" name="Int. J. Syst. Evol. Microbiol.">
        <title>The Global Catalogue of Microorganisms (GCM) 10K type strain sequencing project: providing services to taxonomists for standard genome sequencing and annotation.</title>
        <authorList>
            <consortium name="The Broad Institute Genomics Platform"/>
            <consortium name="The Broad Institute Genome Sequencing Center for Infectious Disease"/>
            <person name="Wu L."/>
            <person name="Ma J."/>
        </authorList>
    </citation>
    <scope>NUCLEOTIDE SEQUENCE [LARGE SCALE GENOMIC DNA]</scope>
    <source>
        <strain evidence="7">CGMCC 1.16306</strain>
    </source>
</reference>
<keyword evidence="2" id="KW-0238">DNA-binding</keyword>
<evidence type="ECO:0000256" key="2">
    <source>
        <dbReference type="ARBA" id="ARBA00023125"/>
    </source>
</evidence>
<dbReference type="SUPFAM" id="SSF53697">
    <property type="entry name" value="SIS domain"/>
    <property type="match status" value="1"/>
</dbReference>
<evidence type="ECO:0000259" key="4">
    <source>
        <dbReference type="PROSITE" id="PS51071"/>
    </source>
</evidence>
<dbReference type="InterPro" id="IPR046348">
    <property type="entry name" value="SIS_dom_sf"/>
</dbReference>
<dbReference type="CDD" id="cd05013">
    <property type="entry name" value="SIS_RpiR"/>
    <property type="match status" value="1"/>
</dbReference>
<gene>
    <name evidence="6" type="ORF">ACFO4N_10910</name>
</gene>
<evidence type="ECO:0000259" key="5">
    <source>
        <dbReference type="PROSITE" id="PS51464"/>
    </source>
</evidence>
<accession>A0ABV9GNS6</accession>
<dbReference type="PANTHER" id="PTHR30514">
    <property type="entry name" value="GLUCOKINASE"/>
    <property type="match status" value="1"/>
</dbReference>
<dbReference type="InterPro" id="IPR035472">
    <property type="entry name" value="RpiR-like_SIS"/>
</dbReference>
<dbReference type="Pfam" id="PF01418">
    <property type="entry name" value="HTH_6"/>
    <property type="match status" value="1"/>
</dbReference>
<keyword evidence="7" id="KW-1185">Reference proteome</keyword>
<keyword evidence="1" id="KW-0805">Transcription regulation</keyword>
<dbReference type="PROSITE" id="PS51071">
    <property type="entry name" value="HTH_RPIR"/>
    <property type="match status" value="1"/>
</dbReference>
<dbReference type="Proteomes" id="UP001596022">
    <property type="component" value="Unassembled WGS sequence"/>
</dbReference>
<dbReference type="Gene3D" id="1.10.10.10">
    <property type="entry name" value="Winged helix-like DNA-binding domain superfamily/Winged helix DNA-binding domain"/>
    <property type="match status" value="1"/>
</dbReference>
<dbReference type="InterPro" id="IPR047640">
    <property type="entry name" value="RpiR-like"/>
</dbReference>